<dbReference type="SUPFAM" id="SSF64182">
    <property type="entry name" value="DHH phosphoesterases"/>
    <property type="match status" value="1"/>
</dbReference>
<protein>
    <recommendedName>
        <fullName evidence="5">DHHA1 domain-containing protein</fullName>
    </recommendedName>
</protein>
<dbReference type="EMBL" id="MIYU01000012">
    <property type="protein sequence ID" value="OIR16600.1"/>
    <property type="molecule type" value="Genomic_DNA"/>
</dbReference>
<dbReference type="InterPro" id="IPR038763">
    <property type="entry name" value="DHH_sf"/>
</dbReference>
<evidence type="ECO:0000259" key="1">
    <source>
        <dbReference type="Pfam" id="PF01368"/>
    </source>
</evidence>
<reference evidence="3 4" key="1">
    <citation type="submission" date="2016-08" db="EMBL/GenBank/DDBJ databases">
        <title>New Insights into Marine Group III Euryarchaeota, from dark to light.</title>
        <authorList>
            <person name="Haro-Moreno J.M."/>
            <person name="Rodriguez-Valera F."/>
            <person name="Lopez-Garcia P."/>
            <person name="Moreira D."/>
            <person name="Martin-Cuadrado A.B."/>
        </authorList>
    </citation>
    <scope>NUCLEOTIDE SEQUENCE [LARGE SCALE GENOMIC DNA]</scope>
    <source>
        <strain evidence="3">CG-Bathy1</strain>
    </source>
</reference>
<dbReference type="Gene3D" id="3.10.310.30">
    <property type="match status" value="1"/>
</dbReference>
<dbReference type="Pfam" id="PF01368">
    <property type="entry name" value="DHH"/>
    <property type="match status" value="1"/>
</dbReference>
<feature type="domain" description="DDH" evidence="1">
    <location>
        <begin position="20"/>
        <end position="145"/>
    </location>
</feature>
<dbReference type="PANTHER" id="PTHR47618">
    <property type="entry name" value="BIFUNCTIONAL OLIGORIBONUCLEASE AND PAP PHOSPHATASE NRNA"/>
    <property type="match status" value="1"/>
</dbReference>
<sequence length="318" mass="34986">MKKVFPNKQKLKEAFEKRKLIILHHNADVDCVGSAIGIYHTLKECQISLSNGINSGGKSIMEKSGVEYLQTPPEKWDGTVIVLDTGEPERCAPLPKAEKFVIIDHHQKIGSWGANDTIISFPDKTSTAEIVFEMIKYIEEPISDLSLNPLLAAIYADTGSFRYANENSLKIASEICNLGAEPQKAMELLNREVKEDERIALLKGMQRMKWTNERKYVICTSFVNAYTSNVAKNMIRMGADIGIVFSENKKGEVQLSTRCSLKAKEGGINLAKILKNVNSSFGGSTGGHIGAAGMKGMGDGEALTEMVKQECVRIIKGK</sequence>
<comment type="caution">
    <text evidence="3">The sequence shown here is derived from an EMBL/GenBank/DDBJ whole genome shotgun (WGS) entry which is preliminary data.</text>
</comment>
<organism evidence="3 4">
    <name type="scientific">Marine Group III euryarchaeote CG-Bathy1</name>
    <dbReference type="NCBI Taxonomy" id="1889001"/>
    <lineage>
        <taxon>Archaea</taxon>
        <taxon>Methanobacteriati</taxon>
        <taxon>Thermoplasmatota</taxon>
        <taxon>Thermoplasmata</taxon>
        <taxon>Candidatus Thermoprofundales</taxon>
    </lineage>
</organism>
<evidence type="ECO:0008006" key="5">
    <source>
        <dbReference type="Google" id="ProtNLM"/>
    </source>
</evidence>
<proteinExistence type="predicted"/>
<accession>A0A1J5TK92</accession>
<evidence type="ECO:0000259" key="2">
    <source>
        <dbReference type="Pfam" id="PF02272"/>
    </source>
</evidence>
<dbReference type="Gene3D" id="3.90.1640.10">
    <property type="entry name" value="inorganic pyrophosphatase (n-terminal core)"/>
    <property type="match status" value="1"/>
</dbReference>
<dbReference type="InterPro" id="IPR001667">
    <property type="entry name" value="DDH_dom"/>
</dbReference>
<dbReference type="Proteomes" id="UP000183815">
    <property type="component" value="Unassembled WGS sequence"/>
</dbReference>
<dbReference type="PANTHER" id="PTHR47618:SF1">
    <property type="entry name" value="BIFUNCTIONAL OLIGORIBONUCLEASE AND PAP PHOSPHATASE NRNA"/>
    <property type="match status" value="1"/>
</dbReference>
<dbReference type="GO" id="GO:0003676">
    <property type="term" value="F:nucleic acid binding"/>
    <property type="evidence" value="ECO:0007669"/>
    <property type="project" value="InterPro"/>
</dbReference>
<evidence type="ECO:0000313" key="4">
    <source>
        <dbReference type="Proteomes" id="UP000183815"/>
    </source>
</evidence>
<feature type="domain" description="DHHA1" evidence="2">
    <location>
        <begin position="240"/>
        <end position="308"/>
    </location>
</feature>
<dbReference type="AlphaFoldDB" id="A0A1J5TK92"/>
<dbReference type="Pfam" id="PF02272">
    <property type="entry name" value="DHHA1"/>
    <property type="match status" value="1"/>
</dbReference>
<dbReference type="InterPro" id="IPR003156">
    <property type="entry name" value="DHHA1_dom"/>
</dbReference>
<name>A0A1J5TK92_9ARCH</name>
<evidence type="ECO:0000313" key="3">
    <source>
        <dbReference type="EMBL" id="OIR16600.1"/>
    </source>
</evidence>
<dbReference type="InterPro" id="IPR051319">
    <property type="entry name" value="Oligoribo/pAp-PDE_c-di-AMP_PDE"/>
</dbReference>
<gene>
    <name evidence="3" type="ORF">BEU04_01280</name>
</gene>